<protein>
    <submittedName>
        <fullName evidence="3">Putative sensor</fullName>
    </submittedName>
</protein>
<dbReference type="EMBL" id="FNHL01000005">
    <property type="protein sequence ID" value="SDN11608.1"/>
    <property type="molecule type" value="Genomic_DNA"/>
</dbReference>
<evidence type="ECO:0000259" key="2">
    <source>
        <dbReference type="Pfam" id="PF13796"/>
    </source>
</evidence>
<accession>A0A1G9YQZ5</accession>
<dbReference type="InterPro" id="IPR025828">
    <property type="entry name" value="Put_sensor_dom"/>
</dbReference>
<reference evidence="4" key="1">
    <citation type="submission" date="2016-10" db="EMBL/GenBank/DDBJ databases">
        <authorList>
            <person name="Varghese N."/>
            <person name="Submissions S."/>
        </authorList>
    </citation>
    <scope>NUCLEOTIDE SEQUENCE [LARGE SCALE GENOMIC DNA]</scope>
    <source>
        <strain evidence="4">CGMCC 1.10119</strain>
    </source>
</reference>
<dbReference type="AlphaFoldDB" id="A0A1G9YQZ5"/>
<dbReference type="STRING" id="660521.SAMN04487949_3424"/>
<feature type="transmembrane region" description="Helical" evidence="1">
    <location>
        <begin position="215"/>
        <end position="240"/>
    </location>
</feature>
<evidence type="ECO:0000313" key="3">
    <source>
        <dbReference type="EMBL" id="SDN11608.1"/>
    </source>
</evidence>
<dbReference type="Pfam" id="PF13796">
    <property type="entry name" value="Sensor"/>
    <property type="match status" value="1"/>
</dbReference>
<evidence type="ECO:0000313" key="4">
    <source>
        <dbReference type="Proteomes" id="UP000199451"/>
    </source>
</evidence>
<name>A0A1G9YQZ5_9EURY</name>
<feature type="transmembrane region" description="Helical" evidence="1">
    <location>
        <begin position="73"/>
        <end position="94"/>
    </location>
</feature>
<keyword evidence="1" id="KW-1133">Transmembrane helix</keyword>
<keyword evidence="4" id="KW-1185">Reference proteome</keyword>
<proteinExistence type="predicted"/>
<keyword evidence="1" id="KW-0472">Membrane</keyword>
<organism evidence="3 4">
    <name type="scientific">Halogranum gelatinilyticum</name>
    <dbReference type="NCBI Taxonomy" id="660521"/>
    <lineage>
        <taxon>Archaea</taxon>
        <taxon>Methanobacteriati</taxon>
        <taxon>Methanobacteriota</taxon>
        <taxon>Stenosarchaea group</taxon>
        <taxon>Halobacteria</taxon>
        <taxon>Halobacteriales</taxon>
        <taxon>Haloferacaceae</taxon>
    </lineage>
</organism>
<gene>
    <name evidence="3" type="ORF">SAMN04487949_3424</name>
</gene>
<feature type="transmembrane region" description="Helical" evidence="1">
    <location>
        <begin position="144"/>
        <end position="171"/>
    </location>
</feature>
<keyword evidence="1" id="KW-0812">Transmembrane</keyword>
<feature type="domain" description="Putative sensor" evidence="2">
    <location>
        <begin position="45"/>
        <end position="244"/>
    </location>
</feature>
<evidence type="ECO:0000256" key="1">
    <source>
        <dbReference type="SAM" id="Phobius"/>
    </source>
</evidence>
<feature type="transmembrane region" description="Helical" evidence="1">
    <location>
        <begin position="43"/>
        <end position="67"/>
    </location>
</feature>
<dbReference type="Proteomes" id="UP000199451">
    <property type="component" value="Unassembled WGS sequence"/>
</dbReference>
<sequence length="269" mass="27938">MHSGDGVADVMSATPPDPTGDGLSTLVGRFMTAPFRAQTYKNLVYLALQFPLGVTYFTLLVPVLAFGLGTLPLLALFGLPLVGTLVLGIALMTVDRGVTELLLPVELDRHAATASLDDGVVAYVTELLLDPGTYLSLAFVLVKFVVGVATFVALTVSGSLVVAFVTAPLFYASPTTNYIFSLPSVSEVAVTDTGLVTGPVSSAGPSVVVDTLPEALGLAAAGLLLCLVSLNLLNATAWLLGRLTAFTCRHARVFSTTRAADDRSPADHA</sequence>